<name>A0A144JU04_ENTCL</name>
<accession>A0A144JU04</accession>
<dbReference type="Proteomes" id="UP000076008">
    <property type="component" value="Unassembled WGS sequence"/>
</dbReference>
<evidence type="ECO:0000313" key="1">
    <source>
        <dbReference type="EMBL" id="CZV32537.1"/>
    </source>
</evidence>
<protein>
    <submittedName>
        <fullName evidence="1">Uncharacterized protein</fullName>
    </submittedName>
</protein>
<proteinExistence type="predicted"/>
<sequence>MTHGPDGGLLVINNRNDDRRLWWSKVRRNGGCCRPRVACGVSGVCSQRFAINFWWGQRQAKVALTVGNGRTKDSVALTDGHRAAWLRGAADGTAIIRHDEITGGCRRRGVHSEIDRL</sequence>
<dbReference type="AlphaFoldDB" id="A0A144JU04"/>
<gene>
    <name evidence="1" type="ORF">SAMEA2273318_02260</name>
</gene>
<reference evidence="1 2" key="1">
    <citation type="submission" date="2016-03" db="EMBL/GenBank/DDBJ databases">
        <authorList>
            <consortium name="Pathogen Informatics"/>
        </authorList>
    </citation>
    <scope>NUCLEOTIDE SEQUENCE [LARGE SCALE GENOMIC DNA]</scope>
    <source>
        <strain evidence="2">e1252</strain>
    </source>
</reference>
<dbReference type="EMBL" id="FJXR01000012">
    <property type="protein sequence ID" value="CZV32537.1"/>
    <property type="molecule type" value="Genomic_DNA"/>
</dbReference>
<evidence type="ECO:0000313" key="2">
    <source>
        <dbReference type="Proteomes" id="UP000076008"/>
    </source>
</evidence>
<organism evidence="1 2">
    <name type="scientific">Enterobacter cloacae</name>
    <dbReference type="NCBI Taxonomy" id="550"/>
    <lineage>
        <taxon>Bacteria</taxon>
        <taxon>Pseudomonadati</taxon>
        <taxon>Pseudomonadota</taxon>
        <taxon>Gammaproteobacteria</taxon>
        <taxon>Enterobacterales</taxon>
        <taxon>Enterobacteriaceae</taxon>
        <taxon>Enterobacter</taxon>
        <taxon>Enterobacter cloacae complex</taxon>
    </lineage>
</organism>